<keyword evidence="2" id="KW-0378">Hydrolase</keyword>
<accession>B7C781</accession>
<organism evidence="2 3">
    <name type="scientific">Holdemanella biformis DSM 3989</name>
    <dbReference type="NCBI Taxonomy" id="518637"/>
    <lineage>
        <taxon>Bacteria</taxon>
        <taxon>Bacillati</taxon>
        <taxon>Bacillota</taxon>
        <taxon>Erysipelotrichia</taxon>
        <taxon>Erysipelotrichales</taxon>
        <taxon>Erysipelotrichaceae</taxon>
        <taxon>Holdemanella</taxon>
    </lineage>
</organism>
<evidence type="ECO:0000256" key="1">
    <source>
        <dbReference type="PIRNR" id="PIRNR037226"/>
    </source>
</evidence>
<dbReference type="GO" id="GO:0071713">
    <property type="term" value="F:para-aminobenzoyl-glutamate hydrolase activity"/>
    <property type="evidence" value="ECO:0007669"/>
    <property type="project" value="TreeGrafter"/>
</dbReference>
<dbReference type="Proteomes" id="UP000004315">
    <property type="component" value="Unassembled WGS sequence"/>
</dbReference>
<dbReference type="InterPro" id="IPR036264">
    <property type="entry name" value="Bact_exopeptidase_dim_dom"/>
</dbReference>
<dbReference type="InterPro" id="IPR052030">
    <property type="entry name" value="Peptidase_M20/M20A_hydrolases"/>
</dbReference>
<dbReference type="PANTHER" id="PTHR30575">
    <property type="entry name" value="PEPTIDASE M20"/>
    <property type="match status" value="1"/>
</dbReference>
<dbReference type="GO" id="GO:0016805">
    <property type="term" value="F:dipeptidase activity"/>
    <property type="evidence" value="ECO:0007669"/>
    <property type="project" value="InterPro"/>
</dbReference>
<dbReference type="STRING" id="518637.EUBIFOR_00028"/>
<dbReference type="Gene3D" id="3.30.70.360">
    <property type="match status" value="1"/>
</dbReference>
<gene>
    <name evidence="2" type="ORF">EUBIFOR_00028</name>
</gene>
<evidence type="ECO:0000313" key="2">
    <source>
        <dbReference type="EMBL" id="EEC91366.1"/>
    </source>
</evidence>
<dbReference type="GO" id="GO:0005737">
    <property type="term" value="C:cytoplasm"/>
    <property type="evidence" value="ECO:0007669"/>
    <property type="project" value="TreeGrafter"/>
</dbReference>
<dbReference type="GO" id="GO:0046657">
    <property type="term" value="P:folic acid catabolic process"/>
    <property type="evidence" value="ECO:0007669"/>
    <property type="project" value="TreeGrafter"/>
</dbReference>
<dbReference type="SUPFAM" id="SSF53187">
    <property type="entry name" value="Zn-dependent exopeptidases"/>
    <property type="match status" value="1"/>
</dbReference>
<name>B7C781_9FIRM</name>
<dbReference type="InterPro" id="IPR002933">
    <property type="entry name" value="Peptidase_M20"/>
</dbReference>
<dbReference type="AlphaFoldDB" id="B7C781"/>
<proteinExistence type="inferred from homology"/>
<dbReference type="Gene3D" id="3.40.630.10">
    <property type="entry name" value="Zn peptidases"/>
    <property type="match status" value="1"/>
</dbReference>
<dbReference type="eggNOG" id="COG1473">
    <property type="taxonomic scope" value="Bacteria"/>
</dbReference>
<protein>
    <recommendedName>
        <fullName evidence="1">Peptidase M20 domain-containing protein 2</fullName>
    </recommendedName>
</protein>
<dbReference type="InterPro" id="IPR017144">
    <property type="entry name" value="Xaa-Arg_dipeptidase"/>
</dbReference>
<dbReference type="PANTHER" id="PTHR30575:SF0">
    <property type="entry name" value="XAA-ARG DIPEPTIDASE"/>
    <property type="match status" value="1"/>
</dbReference>
<dbReference type="Pfam" id="PF01546">
    <property type="entry name" value="Peptidase_M20"/>
    <property type="match status" value="1"/>
</dbReference>
<comment type="similarity">
    <text evidence="1">Belongs to the peptidase M20A family.</text>
</comment>
<evidence type="ECO:0000313" key="3">
    <source>
        <dbReference type="Proteomes" id="UP000004315"/>
    </source>
</evidence>
<dbReference type="HOGENOM" id="CLU_031812_1_0_9"/>
<reference evidence="2 3" key="1">
    <citation type="submission" date="2008-10" db="EMBL/GenBank/DDBJ databases">
        <authorList>
            <person name="Fulton L."/>
            <person name="Clifton S."/>
            <person name="Fulton B."/>
            <person name="Xu J."/>
            <person name="Minx P."/>
            <person name="Pepin K.H."/>
            <person name="Johnson M."/>
            <person name="Bhonagiri V."/>
            <person name="Nash W.E."/>
            <person name="Mardis E.R."/>
            <person name="Wilson R.K."/>
        </authorList>
    </citation>
    <scope>NUCLEOTIDE SEQUENCE [LARGE SCALE GENOMIC DNA]</scope>
    <source>
        <strain evidence="2 3">DSM 3989</strain>
    </source>
</reference>
<dbReference type="FunFam" id="3.30.70.360:FF:000004">
    <property type="entry name" value="Peptidase M20 domain-containing protein 2"/>
    <property type="match status" value="1"/>
</dbReference>
<comment type="caution">
    <text evidence="2">The sequence shown here is derived from an EMBL/GenBank/DDBJ whole genome shotgun (WGS) entry which is preliminary data.</text>
</comment>
<sequence length="397" mass="42856">MFSQTEEFRMDYKGRIEASIQAHLDAYMDIVKTLYDNPETGFEEYETQKVLVKYLKDAGFDVKSSVVVDTDFVAEYKSGKEGPTIAYMCEYDALPEVGHGCGHNLIAGIGIAAGEALKSVIDEIGGTVRVVGTPGEENFGGKVKMSEAGVFDDVDAALMVHPDTENGVGSRSLAILPIKYEFFGKNAHGCHPQDGHSALDAAISTYTQISMLRQFVTPGSYIHGIIRDGGLAANVIPAYASMEYYFRAPTMAYCKEIAARAQDCVKGSCIASQTTYKTSMYECPYEDTKINYTLADMLTEKYKELGVEQINPVDEIPCGSTDVGSVSYVCPTIQGTIKIADCTVAGHSKEMAAATISEDGKAGLVTAATAIALIGLDLIVKPEKLEKAKKEFKEGTC</sequence>
<keyword evidence="3" id="KW-1185">Reference proteome</keyword>
<dbReference type="CDD" id="cd05672">
    <property type="entry name" value="M20_ACY1L2-like"/>
    <property type="match status" value="1"/>
</dbReference>
<dbReference type="SUPFAM" id="SSF55031">
    <property type="entry name" value="Bacterial exopeptidase dimerisation domain"/>
    <property type="match status" value="1"/>
</dbReference>
<dbReference type="EMBL" id="ABYT01000005">
    <property type="protein sequence ID" value="EEC91366.1"/>
    <property type="molecule type" value="Genomic_DNA"/>
</dbReference>
<reference evidence="2 3" key="2">
    <citation type="submission" date="2008-11" db="EMBL/GenBank/DDBJ databases">
        <title>Draft genome sequence of Eubacterium biforme (DSM 3989).</title>
        <authorList>
            <person name="Sudarsanam P."/>
            <person name="Ley R."/>
            <person name="Guruge J."/>
            <person name="Turnbaugh P.J."/>
            <person name="Mahowald M."/>
            <person name="Liep D."/>
            <person name="Gordon J."/>
        </authorList>
    </citation>
    <scope>NUCLEOTIDE SEQUENCE [LARGE SCALE GENOMIC DNA]</scope>
    <source>
        <strain evidence="2 3">DSM 3989</strain>
    </source>
</reference>
<dbReference type="InterPro" id="IPR017439">
    <property type="entry name" value="Amidohydrolase"/>
</dbReference>
<dbReference type="PIRSF" id="PIRSF037226">
    <property type="entry name" value="Amidohydrolase_ACY1L2_prd"/>
    <property type="match status" value="1"/>
</dbReference>
<dbReference type="NCBIfam" id="TIGR01891">
    <property type="entry name" value="amidohydrolases"/>
    <property type="match status" value="1"/>
</dbReference>